<evidence type="ECO:0008006" key="3">
    <source>
        <dbReference type="Google" id="ProtNLM"/>
    </source>
</evidence>
<protein>
    <recommendedName>
        <fullName evidence="3">Transcriptional regulator</fullName>
    </recommendedName>
</protein>
<proteinExistence type="predicted"/>
<gene>
    <name evidence="1" type="ORF">GCM10009802_10440</name>
</gene>
<reference evidence="1 2" key="1">
    <citation type="journal article" date="2019" name="Int. J. Syst. Evol. Microbiol.">
        <title>The Global Catalogue of Microorganisms (GCM) 10K type strain sequencing project: providing services to taxonomists for standard genome sequencing and annotation.</title>
        <authorList>
            <consortium name="The Broad Institute Genomics Platform"/>
            <consortium name="The Broad Institute Genome Sequencing Center for Infectious Disease"/>
            <person name="Wu L."/>
            <person name="Ma J."/>
        </authorList>
    </citation>
    <scope>NUCLEOTIDE SEQUENCE [LARGE SCALE GENOMIC DNA]</scope>
    <source>
        <strain evidence="1 2">JCM 15481</strain>
    </source>
</reference>
<organism evidence="1 2">
    <name type="scientific">Streptomyces synnematoformans</name>
    <dbReference type="NCBI Taxonomy" id="415721"/>
    <lineage>
        <taxon>Bacteria</taxon>
        <taxon>Bacillati</taxon>
        <taxon>Actinomycetota</taxon>
        <taxon>Actinomycetes</taxon>
        <taxon>Kitasatosporales</taxon>
        <taxon>Streptomycetaceae</taxon>
        <taxon>Streptomyces</taxon>
    </lineage>
</organism>
<keyword evidence="2" id="KW-1185">Reference proteome</keyword>
<dbReference type="Gene3D" id="1.25.40.10">
    <property type="entry name" value="Tetratricopeptide repeat domain"/>
    <property type="match status" value="1"/>
</dbReference>
<accession>A0ABN2XJX0</accession>
<comment type="caution">
    <text evidence="1">The sequence shown here is derived from an EMBL/GenBank/DDBJ whole genome shotgun (WGS) entry which is preliminary data.</text>
</comment>
<evidence type="ECO:0000313" key="1">
    <source>
        <dbReference type="EMBL" id="GAA2112351.1"/>
    </source>
</evidence>
<dbReference type="EMBL" id="BAAAPF010000015">
    <property type="protein sequence ID" value="GAA2112351.1"/>
    <property type="molecule type" value="Genomic_DNA"/>
</dbReference>
<dbReference type="InterPro" id="IPR011990">
    <property type="entry name" value="TPR-like_helical_dom_sf"/>
</dbReference>
<evidence type="ECO:0000313" key="2">
    <source>
        <dbReference type="Proteomes" id="UP001500443"/>
    </source>
</evidence>
<dbReference type="SUPFAM" id="SSF48452">
    <property type="entry name" value="TPR-like"/>
    <property type="match status" value="1"/>
</dbReference>
<dbReference type="RefSeq" id="WP_344288325.1">
    <property type="nucleotide sequence ID" value="NZ_BAAAPF010000015.1"/>
</dbReference>
<name>A0ABN2XJX0_9ACTN</name>
<dbReference type="Proteomes" id="UP001500443">
    <property type="component" value="Unassembled WGS sequence"/>
</dbReference>
<sequence length="302" mass="32853">MLPENGAGSRLGQRDVEHLRLRSSRLRRLDDVLGGADTRHVYRAELDGTVHLMRRASYSEATGRQLLAVVAEQAQQAGWAAFDAGDQREASALYRRAHEAAREAKDTALEGNALAFLAYQQVSSAASGVATAVAACHAAGPDVPPTVRSLLYERRAWAHARAGEATETERALARAEEALSDSADEPGPDWASWVDGRELQIMKGRCWTELRRPLRAVPALEAALADFDDAHARDKALYLSWLAHACLDAGEVEQSAKVIGRALDLSGGVGSVRPRQRARTFLTRLHPHRSCEAVAEVLRRAA</sequence>